<dbReference type="Proteomes" id="UP000472676">
    <property type="component" value="Unassembled WGS sequence"/>
</dbReference>
<dbReference type="PROSITE" id="PS50977">
    <property type="entry name" value="HTH_TETR_2"/>
    <property type="match status" value="1"/>
</dbReference>
<dbReference type="EMBL" id="JAAMOW010000002">
    <property type="protein sequence ID" value="NGY03994.1"/>
    <property type="molecule type" value="Genomic_DNA"/>
</dbReference>
<evidence type="ECO:0000313" key="7">
    <source>
        <dbReference type="EMBL" id="NGY03994.1"/>
    </source>
</evidence>
<feature type="domain" description="HTH tetR-type" evidence="6">
    <location>
        <begin position="33"/>
        <end position="93"/>
    </location>
</feature>
<evidence type="ECO:0000313" key="8">
    <source>
        <dbReference type="Proteomes" id="UP000472676"/>
    </source>
</evidence>
<accession>A0A6M2BNP6</accession>
<dbReference type="Pfam" id="PF00440">
    <property type="entry name" value="TetR_N"/>
    <property type="match status" value="1"/>
</dbReference>
<dbReference type="GO" id="GO:0000976">
    <property type="term" value="F:transcription cis-regulatory region binding"/>
    <property type="evidence" value="ECO:0007669"/>
    <property type="project" value="TreeGrafter"/>
</dbReference>
<dbReference type="GO" id="GO:0003700">
    <property type="term" value="F:DNA-binding transcription factor activity"/>
    <property type="evidence" value="ECO:0007669"/>
    <property type="project" value="TreeGrafter"/>
</dbReference>
<sequence>MARPSLEGKTIRQKTQPEPARPRAGRPTRAQQQQRVEELLSVALDTFLERGFDQTTIEEIATRVGMSKRTVYAYHDDKEALFRAAVRRAIEAYTVPREDIEALVGDDLEASLRAIAHQRVANLSRPVSIKLQRILAAQAYRFPELFNAAFEEGAGPVVEVLRALFARHEAAGDIAVGDAQHAAAAFLSLVVGGPTRLIVAGNALGKTELDARIDFGVRLFLRGALRR</sequence>
<dbReference type="Pfam" id="PF14246">
    <property type="entry name" value="TetR_C_7"/>
    <property type="match status" value="1"/>
</dbReference>
<evidence type="ECO:0000256" key="3">
    <source>
        <dbReference type="ARBA" id="ARBA00023163"/>
    </source>
</evidence>
<evidence type="ECO:0000259" key="6">
    <source>
        <dbReference type="PROSITE" id="PS50977"/>
    </source>
</evidence>
<dbReference type="AlphaFoldDB" id="A0A6M2BNP6"/>
<feature type="region of interest" description="Disordered" evidence="5">
    <location>
        <begin position="1"/>
        <end position="32"/>
    </location>
</feature>
<dbReference type="SUPFAM" id="SSF48498">
    <property type="entry name" value="Tetracyclin repressor-like, C-terminal domain"/>
    <property type="match status" value="1"/>
</dbReference>
<reference evidence="7 8" key="1">
    <citation type="journal article" date="2014" name="Int. J. Syst. Evol. Microbiol.">
        <title>Solimonas terrae sp. nov., isolated from soil.</title>
        <authorList>
            <person name="Kim S.J."/>
            <person name="Moon J.Y."/>
            <person name="Weon H.Y."/>
            <person name="Ahn J.H."/>
            <person name="Chen W.M."/>
            <person name="Kwon S.W."/>
        </authorList>
    </citation>
    <scope>NUCLEOTIDE SEQUENCE [LARGE SCALE GENOMIC DNA]</scope>
    <source>
        <strain evidence="7 8">KIS83-12</strain>
    </source>
</reference>
<proteinExistence type="predicted"/>
<evidence type="ECO:0000256" key="2">
    <source>
        <dbReference type="ARBA" id="ARBA00023125"/>
    </source>
</evidence>
<name>A0A6M2BNP6_9GAMM</name>
<dbReference type="InterPro" id="IPR001647">
    <property type="entry name" value="HTH_TetR"/>
</dbReference>
<keyword evidence="8" id="KW-1185">Reference proteome</keyword>
<dbReference type="PANTHER" id="PTHR30055:SF146">
    <property type="entry name" value="HTH-TYPE TRANSCRIPTIONAL DUAL REGULATOR CECR"/>
    <property type="match status" value="1"/>
</dbReference>
<dbReference type="InterPro" id="IPR050109">
    <property type="entry name" value="HTH-type_TetR-like_transc_reg"/>
</dbReference>
<evidence type="ECO:0000256" key="5">
    <source>
        <dbReference type="SAM" id="MobiDB-lite"/>
    </source>
</evidence>
<keyword evidence="1" id="KW-0805">Transcription regulation</keyword>
<protein>
    <submittedName>
        <fullName evidence="7">TetR/AcrR family transcriptional regulator</fullName>
    </submittedName>
</protein>
<dbReference type="InterPro" id="IPR039536">
    <property type="entry name" value="TetR_C_Proteobacteria"/>
</dbReference>
<dbReference type="FunFam" id="1.10.10.60:FF:000141">
    <property type="entry name" value="TetR family transcriptional regulator"/>
    <property type="match status" value="1"/>
</dbReference>
<evidence type="ECO:0000256" key="1">
    <source>
        <dbReference type="ARBA" id="ARBA00023015"/>
    </source>
</evidence>
<gene>
    <name evidence="7" type="ORF">G7Y85_04400</name>
</gene>
<evidence type="ECO:0000256" key="4">
    <source>
        <dbReference type="PROSITE-ProRule" id="PRU00335"/>
    </source>
</evidence>
<organism evidence="7 8">
    <name type="scientific">Solimonas terrae</name>
    <dbReference type="NCBI Taxonomy" id="1396819"/>
    <lineage>
        <taxon>Bacteria</taxon>
        <taxon>Pseudomonadati</taxon>
        <taxon>Pseudomonadota</taxon>
        <taxon>Gammaproteobacteria</taxon>
        <taxon>Nevskiales</taxon>
        <taxon>Nevskiaceae</taxon>
        <taxon>Solimonas</taxon>
    </lineage>
</organism>
<dbReference type="Gene3D" id="1.10.357.10">
    <property type="entry name" value="Tetracycline Repressor, domain 2"/>
    <property type="match status" value="1"/>
</dbReference>
<feature type="DNA-binding region" description="H-T-H motif" evidence="4">
    <location>
        <begin position="56"/>
        <end position="75"/>
    </location>
</feature>
<dbReference type="RefSeq" id="WP_166252392.1">
    <property type="nucleotide sequence ID" value="NZ_JAAMOW010000002.1"/>
</dbReference>
<keyword evidence="2 4" id="KW-0238">DNA-binding</keyword>
<dbReference type="PANTHER" id="PTHR30055">
    <property type="entry name" value="HTH-TYPE TRANSCRIPTIONAL REGULATOR RUTR"/>
    <property type="match status" value="1"/>
</dbReference>
<comment type="caution">
    <text evidence="7">The sequence shown here is derived from an EMBL/GenBank/DDBJ whole genome shotgun (WGS) entry which is preliminary data.</text>
</comment>
<dbReference type="InterPro" id="IPR036271">
    <property type="entry name" value="Tet_transcr_reg_TetR-rel_C_sf"/>
</dbReference>
<dbReference type="SUPFAM" id="SSF46689">
    <property type="entry name" value="Homeodomain-like"/>
    <property type="match status" value="1"/>
</dbReference>
<dbReference type="PRINTS" id="PR00455">
    <property type="entry name" value="HTHTETR"/>
</dbReference>
<dbReference type="InterPro" id="IPR009057">
    <property type="entry name" value="Homeodomain-like_sf"/>
</dbReference>
<dbReference type="Gene3D" id="1.10.10.60">
    <property type="entry name" value="Homeodomain-like"/>
    <property type="match status" value="1"/>
</dbReference>
<keyword evidence="3" id="KW-0804">Transcription</keyword>